<keyword evidence="1" id="KW-0732">Signal</keyword>
<reference evidence="2" key="1">
    <citation type="submission" date="2022-07" db="EMBL/GenBank/DDBJ databases">
        <authorList>
            <person name="Trinca V."/>
            <person name="Uliana J.V.C."/>
            <person name="Torres T.T."/>
            <person name="Ward R.J."/>
            <person name="Monesi N."/>
        </authorList>
    </citation>
    <scope>NUCLEOTIDE SEQUENCE</scope>
    <source>
        <strain evidence="2">HSMRA1968</strain>
        <tissue evidence="2">Whole embryos</tissue>
    </source>
</reference>
<dbReference type="AlphaFoldDB" id="A0A9Q0RVM4"/>
<feature type="signal peptide" evidence="1">
    <location>
        <begin position="1"/>
        <end position="19"/>
    </location>
</feature>
<comment type="caution">
    <text evidence="2">The sequence shown here is derived from an EMBL/GenBank/DDBJ whole genome shotgun (WGS) entry which is preliminary data.</text>
</comment>
<protein>
    <submittedName>
        <fullName evidence="2">Uncharacterized protein</fullName>
    </submittedName>
</protein>
<keyword evidence="3" id="KW-1185">Reference proteome</keyword>
<evidence type="ECO:0000313" key="2">
    <source>
        <dbReference type="EMBL" id="KAJ6633641.1"/>
    </source>
</evidence>
<organism evidence="2 3">
    <name type="scientific">Pseudolycoriella hygida</name>
    <dbReference type="NCBI Taxonomy" id="35572"/>
    <lineage>
        <taxon>Eukaryota</taxon>
        <taxon>Metazoa</taxon>
        <taxon>Ecdysozoa</taxon>
        <taxon>Arthropoda</taxon>
        <taxon>Hexapoda</taxon>
        <taxon>Insecta</taxon>
        <taxon>Pterygota</taxon>
        <taxon>Neoptera</taxon>
        <taxon>Endopterygota</taxon>
        <taxon>Diptera</taxon>
        <taxon>Nematocera</taxon>
        <taxon>Sciaroidea</taxon>
        <taxon>Sciaridae</taxon>
        <taxon>Pseudolycoriella</taxon>
    </lineage>
</organism>
<gene>
    <name evidence="2" type="ORF">Bhyg_16845</name>
</gene>
<feature type="chain" id="PRO_5040386239" evidence="1">
    <location>
        <begin position="20"/>
        <end position="598"/>
    </location>
</feature>
<dbReference type="EMBL" id="WJQU01001821">
    <property type="protein sequence ID" value="KAJ6633641.1"/>
    <property type="molecule type" value="Genomic_DNA"/>
</dbReference>
<sequence>MKSIFGIFVLLLASHKVTPSVLLQGGLEETLEVINESVGEETSNELNGLISKLSEELTRTLNDVVQPINKVTVELDTLTGSTVPVLTELTGVISHSFTKVILIVKDITSSLPIGVDLTTLIHNIPAGLIELVQCVNVLTEITSTLINQNEIIAIVNGIVASLSDVISNLLQDILACVSSIVADPITADSAKVILVVQLSLQTILKIVGNVFVAVERLLFKVTDFSSNILPTTISALKKALASVDKMVIDFSSDAKNAIKEVIPSLKATGDLLSLDVSKIVDSASTALALAVGNVFRIMGESSATTNVAYQDSGLKGTLSDVAAALYGIFSQMEAAVSSVGAHVQSVLGLVDKALTVVANNAGEILAIITSITVESCKDSGSDNGIADQLNNAVNLLVASVQGVVSSILSIANGTMSAKIAAILEHIVCAVITLVEFVVAAVAGLLEHIVASINNITDELPTIISGALHNILQAINGVKLDKVLNGLSKSVSALNNNLESSLSITLSIVAESTLGVSSSISGVLDGITGALCSVLNGTIGKISDVVKELNESVANGTAGPLPEIVVKDAPGLSLLVVNVNVILQTLMALQLVARNIGIY</sequence>
<proteinExistence type="predicted"/>
<evidence type="ECO:0000256" key="1">
    <source>
        <dbReference type="SAM" id="SignalP"/>
    </source>
</evidence>
<dbReference type="Proteomes" id="UP001151699">
    <property type="component" value="Unassembled WGS sequence"/>
</dbReference>
<evidence type="ECO:0000313" key="3">
    <source>
        <dbReference type="Proteomes" id="UP001151699"/>
    </source>
</evidence>
<name>A0A9Q0RVM4_9DIPT</name>
<accession>A0A9Q0RVM4</accession>